<comment type="pathway">
    <text evidence="4">Amino-acid biosynthesis.</text>
</comment>
<evidence type="ECO:0000313" key="7">
    <source>
        <dbReference type="EMBL" id="GIH19120.1"/>
    </source>
</evidence>
<name>A0A8J3VUC3_9ACTN</name>
<feature type="domain" description="FAD/NAD(P)-binding" evidence="5">
    <location>
        <begin position="391"/>
        <end position="477"/>
    </location>
</feature>
<dbReference type="Pfam" id="PF07992">
    <property type="entry name" value="Pyr_redox_2"/>
    <property type="match status" value="2"/>
</dbReference>
<proteinExistence type="predicted"/>
<evidence type="ECO:0000256" key="1">
    <source>
        <dbReference type="ARBA" id="ARBA00022605"/>
    </source>
</evidence>
<feature type="domain" description="Dihydroprymidine dehydrogenase" evidence="6">
    <location>
        <begin position="23"/>
        <end position="130"/>
    </location>
</feature>
<keyword evidence="1" id="KW-0028">Amino-acid biosynthesis</keyword>
<dbReference type="SUPFAM" id="SSF46548">
    <property type="entry name" value="alpha-helical ferredoxin"/>
    <property type="match status" value="1"/>
</dbReference>
<dbReference type="AlphaFoldDB" id="A0A8J3VUC3"/>
<evidence type="ECO:0000259" key="6">
    <source>
        <dbReference type="Pfam" id="PF14691"/>
    </source>
</evidence>
<keyword evidence="3" id="KW-0314">Glutamate biosynthesis</keyword>
<dbReference type="InterPro" id="IPR051394">
    <property type="entry name" value="Glutamate_Synthase"/>
</dbReference>
<feature type="domain" description="FAD/NAD(P)-binding" evidence="5">
    <location>
        <begin position="146"/>
        <end position="325"/>
    </location>
</feature>
<organism evidence="7 8">
    <name type="scientific">Rugosimonospora africana</name>
    <dbReference type="NCBI Taxonomy" id="556532"/>
    <lineage>
        <taxon>Bacteria</taxon>
        <taxon>Bacillati</taxon>
        <taxon>Actinomycetota</taxon>
        <taxon>Actinomycetes</taxon>
        <taxon>Micromonosporales</taxon>
        <taxon>Micromonosporaceae</taxon>
        <taxon>Rugosimonospora</taxon>
    </lineage>
</organism>
<dbReference type="GO" id="GO:0006537">
    <property type="term" value="P:glutamate biosynthetic process"/>
    <property type="evidence" value="ECO:0007669"/>
    <property type="project" value="UniProtKB-KW"/>
</dbReference>
<protein>
    <submittedName>
        <fullName evidence="7">Glutamate synthase</fullName>
    </submittedName>
</protein>
<dbReference type="InterPro" id="IPR036188">
    <property type="entry name" value="FAD/NAD-bd_sf"/>
</dbReference>
<gene>
    <name evidence="7" type="primary">gltD</name>
    <name evidence="7" type="ORF">Raf01_72920</name>
</gene>
<accession>A0A8J3VUC3</accession>
<comment type="caution">
    <text evidence="7">The sequence shown here is derived from an EMBL/GenBank/DDBJ whole genome shotgun (WGS) entry which is preliminary data.</text>
</comment>
<dbReference type="PRINTS" id="PR00419">
    <property type="entry name" value="ADXRDTASE"/>
</dbReference>
<dbReference type="Gene3D" id="3.50.50.60">
    <property type="entry name" value="FAD/NAD(P)-binding domain"/>
    <property type="match status" value="2"/>
</dbReference>
<reference evidence="7" key="1">
    <citation type="submission" date="2021-01" db="EMBL/GenBank/DDBJ databases">
        <title>Whole genome shotgun sequence of Rugosimonospora africana NBRC 104875.</title>
        <authorList>
            <person name="Komaki H."/>
            <person name="Tamura T."/>
        </authorList>
    </citation>
    <scope>NUCLEOTIDE SEQUENCE</scope>
    <source>
        <strain evidence="7">NBRC 104875</strain>
    </source>
</reference>
<evidence type="ECO:0000256" key="4">
    <source>
        <dbReference type="ARBA" id="ARBA00029440"/>
    </source>
</evidence>
<dbReference type="InterPro" id="IPR023753">
    <property type="entry name" value="FAD/NAD-binding_dom"/>
</dbReference>
<dbReference type="Gene3D" id="1.10.1060.10">
    <property type="entry name" value="Alpha-helical ferredoxin"/>
    <property type="match status" value="1"/>
</dbReference>
<dbReference type="GO" id="GO:0016639">
    <property type="term" value="F:oxidoreductase activity, acting on the CH-NH2 group of donors, NAD or NADP as acceptor"/>
    <property type="evidence" value="ECO:0007669"/>
    <property type="project" value="InterPro"/>
</dbReference>
<dbReference type="RefSeq" id="WP_203922583.1">
    <property type="nucleotide sequence ID" value="NZ_BONZ01000076.1"/>
</dbReference>
<dbReference type="PANTHER" id="PTHR43100">
    <property type="entry name" value="GLUTAMATE SYNTHASE [NADPH] SMALL CHAIN"/>
    <property type="match status" value="1"/>
</dbReference>
<sequence length="507" mass="53771">MPDPQGFLRYERKLPARRPVPVRIQDWREVYPSADDTLIREQATRCMDCGIPFCHHGCPLGNRIPDWNDLVRTGQWSFAIESLHATNNFPEFTGRLCPAPCEAACVLSIAGGSPVTIKQVEVEIINRAFDNGDVAPQPAPESSGRRVAVVGSGPAGLAAAQQLARAGHEVTVYERDDAPGGLLRYGIPDFKLEKSHIDRRLEQLTAEGVRFVTGCQVGTDVTLAALREQHDAVLLAAGALAGRDVPDTPGRHLPGVHLAMEHLVAANRVVSGRASSAETDAQLVGAATGKRPPDAAGKHVIIIGGGDTAADSLGVAHRQGAASITQLDLYPLPPEARDEARDPWPTWPWILRQYPAHEEGGERVFAVAVQEFVSAPSGEPRVAAIRIAEVAVQRVGGRRVVTPVPGTERELPADLVLLAIGFEGTEEGPLLDQLGLARNARGGLDCADDWQTGVPGVFVAGDMHRGASLIVWAIAEGRAAASAIHTYLGGAGSLPAPVEPKAVALSV</sequence>
<evidence type="ECO:0000256" key="3">
    <source>
        <dbReference type="ARBA" id="ARBA00023164"/>
    </source>
</evidence>
<keyword evidence="8" id="KW-1185">Reference proteome</keyword>
<keyword evidence="2" id="KW-0560">Oxidoreductase</keyword>
<dbReference type="SUPFAM" id="SSF51971">
    <property type="entry name" value="Nucleotide-binding domain"/>
    <property type="match status" value="2"/>
</dbReference>
<dbReference type="PANTHER" id="PTHR43100:SF1">
    <property type="entry name" value="GLUTAMATE SYNTHASE [NADPH] SMALL CHAIN"/>
    <property type="match status" value="1"/>
</dbReference>
<dbReference type="InterPro" id="IPR009051">
    <property type="entry name" value="Helical_ferredxn"/>
</dbReference>
<dbReference type="InterPro" id="IPR006005">
    <property type="entry name" value="Glut_synth_ssu1"/>
</dbReference>
<evidence type="ECO:0000259" key="5">
    <source>
        <dbReference type="Pfam" id="PF07992"/>
    </source>
</evidence>
<dbReference type="GO" id="GO:0051536">
    <property type="term" value="F:iron-sulfur cluster binding"/>
    <property type="evidence" value="ECO:0007669"/>
    <property type="project" value="InterPro"/>
</dbReference>
<dbReference type="InterPro" id="IPR028261">
    <property type="entry name" value="DPD_II"/>
</dbReference>
<evidence type="ECO:0000256" key="2">
    <source>
        <dbReference type="ARBA" id="ARBA00023002"/>
    </source>
</evidence>
<dbReference type="Proteomes" id="UP000642748">
    <property type="component" value="Unassembled WGS sequence"/>
</dbReference>
<dbReference type="EMBL" id="BONZ01000076">
    <property type="protein sequence ID" value="GIH19120.1"/>
    <property type="molecule type" value="Genomic_DNA"/>
</dbReference>
<dbReference type="NCBIfam" id="TIGR01317">
    <property type="entry name" value="GOGAT_sm_gam"/>
    <property type="match status" value="1"/>
</dbReference>
<dbReference type="Pfam" id="PF14691">
    <property type="entry name" value="Fer4_20"/>
    <property type="match status" value="1"/>
</dbReference>
<evidence type="ECO:0000313" key="8">
    <source>
        <dbReference type="Proteomes" id="UP000642748"/>
    </source>
</evidence>